<dbReference type="AlphaFoldDB" id="A0A382VKY6"/>
<proteinExistence type="predicted"/>
<protein>
    <submittedName>
        <fullName evidence="2">Uncharacterized protein</fullName>
    </submittedName>
</protein>
<gene>
    <name evidence="2" type="ORF">METZ01_LOCUS400046</name>
</gene>
<dbReference type="InterPro" id="IPR036188">
    <property type="entry name" value="FAD/NAD-bd_sf"/>
</dbReference>
<feature type="non-terminal residue" evidence="2">
    <location>
        <position position="26"/>
    </location>
</feature>
<reference evidence="2" key="1">
    <citation type="submission" date="2018-05" db="EMBL/GenBank/DDBJ databases">
        <authorList>
            <person name="Lanie J.A."/>
            <person name="Ng W.-L."/>
            <person name="Kazmierczak K.M."/>
            <person name="Andrzejewski T.M."/>
            <person name="Davidsen T.M."/>
            <person name="Wayne K.J."/>
            <person name="Tettelin H."/>
            <person name="Glass J.I."/>
            <person name="Rusch D."/>
            <person name="Podicherti R."/>
            <person name="Tsui H.-C.T."/>
            <person name="Winkler M.E."/>
        </authorList>
    </citation>
    <scope>NUCLEOTIDE SEQUENCE</scope>
</reference>
<evidence type="ECO:0000256" key="1">
    <source>
        <dbReference type="SAM" id="Phobius"/>
    </source>
</evidence>
<dbReference type="EMBL" id="UINC01152811">
    <property type="protein sequence ID" value="SVD47192.1"/>
    <property type="molecule type" value="Genomic_DNA"/>
</dbReference>
<sequence>MIKENAEVVVVGGGVIGVSLAYGMVK</sequence>
<keyword evidence="1" id="KW-0472">Membrane</keyword>
<feature type="transmembrane region" description="Helical" evidence="1">
    <location>
        <begin position="6"/>
        <end position="25"/>
    </location>
</feature>
<name>A0A382VKY6_9ZZZZ</name>
<dbReference type="Gene3D" id="3.50.50.60">
    <property type="entry name" value="FAD/NAD(P)-binding domain"/>
    <property type="match status" value="1"/>
</dbReference>
<keyword evidence="1" id="KW-1133">Transmembrane helix</keyword>
<organism evidence="2">
    <name type="scientific">marine metagenome</name>
    <dbReference type="NCBI Taxonomy" id="408172"/>
    <lineage>
        <taxon>unclassified sequences</taxon>
        <taxon>metagenomes</taxon>
        <taxon>ecological metagenomes</taxon>
    </lineage>
</organism>
<accession>A0A382VKY6</accession>
<keyword evidence="1" id="KW-0812">Transmembrane</keyword>
<evidence type="ECO:0000313" key="2">
    <source>
        <dbReference type="EMBL" id="SVD47192.1"/>
    </source>
</evidence>